<evidence type="ECO:0000256" key="1">
    <source>
        <dbReference type="ARBA" id="ARBA00007664"/>
    </source>
</evidence>
<evidence type="ECO:0000256" key="3">
    <source>
        <dbReference type="SAM" id="SignalP"/>
    </source>
</evidence>
<sequence>MLALCFAALLAARGTAAAPAACDCNAVPMTHAPVCGSNGLTLINACVAQCQGITVAKQGACNQATGPVAASRAGAGSPDTAAFLQPQHVMKSARVNAATLTKYSSEGFTYIARVHLSNEKVRPLRFAGGPTPIAAAARAASASLVATMVTPAGDIYARIEKGPKAAARGAVSSLRGTLLRSNRTFDAPAMTAAPANGSATAGRKLRAVKGPDDRREYDDHNYPWSAIGFIASGCTGALVGPRTVLTAGHCVYDDWTRQFMANLNFFPNRHSGGWHCHGPSNCSTWTQENRWARAITWYHNAPKPSAPGLATWDGMIADVAVIQLRDDVSSRGMLGLRAECNTQSMPVSTAGYPSDKPNYGSRTWFTWGQMNNVNGCGVWSRDAIATSTLDVAGGQSGSPMFHIVNGELVIRAILIASSPTTTFHRTVDSRVIEFVRANRV</sequence>
<organism evidence="5 6">
    <name type="scientific">Chlorella ohadii</name>
    <dbReference type="NCBI Taxonomy" id="2649997"/>
    <lineage>
        <taxon>Eukaryota</taxon>
        <taxon>Viridiplantae</taxon>
        <taxon>Chlorophyta</taxon>
        <taxon>core chlorophytes</taxon>
        <taxon>Trebouxiophyceae</taxon>
        <taxon>Chlorellales</taxon>
        <taxon>Chlorellaceae</taxon>
        <taxon>Chlorella clade</taxon>
        <taxon>Chlorella</taxon>
    </lineage>
</organism>
<dbReference type="SUPFAM" id="SSF50494">
    <property type="entry name" value="Trypsin-like serine proteases"/>
    <property type="match status" value="1"/>
</dbReference>
<dbReference type="Gene3D" id="3.30.60.30">
    <property type="match status" value="1"/>
</dbReference>
<dbReference type="CDD" id="cd00104">
    <property type="entry name" value="KAZAL_FS"/>
    <property type="match status" value="1"/>
</dbReference>
<evidence type="ECO:0000256" key="2">
    <source>
        <dbReference type="ARBA" id="ARBA00022729"/>
    </source>
</evidence>
<dbReference type="EMBL" id="JADXDR010000049">
    <property type="protein sequence ID" value="KAI7842729.1"/>
    <property type="molecule type" value="Genomic_DNA"/>
</dbReference>
<dbReference type="InterPro" id="IPR002350">
    <property type="entry name" value="Kazal_dom"/>
</dbReference>
<dbReference type="InterPro" id="IPR009003">
    <property type="entry name" value="Peptidase_S1_PA"/>
</dbReference>
<feature type="domain" description="Kazal-like" evidence="4">
    <location>
        <begin position="16"/>
        <end position="63"/>
    </location>
</feature>
<reference evidence="5" key="1">
    <citation type="submission" date="2020-11" db="EMBL/GenBank/DDBJ databases">
        <title>Chlorella ohadii genome sequencing and assembly.</title>
        <authorList>
            <person name="Murik O."/>
            <person name="Treves H."/>
            <person name="Kedem I."/>
            <person name="Shotland Y."/>
            <person name="Kaplan A."/>
        </authorList>
    </citation>
    <scope>NUCLEOTIDE SEQUENCE</scope>
    <source>
        <strain evidence="5">1</strain>
    </source>
</reference>
<dbReference type="GO" id="GO:0006508">
    <property type="term" value="P:proteolysis"/>
    <property type="evidence" value="ECO:0007669"/>
    <property type="project" value="InterPro"/>
</dbReference>
<name>A0AAD5DYH1_9CHLO</name>
<dbReference type="InterPro" id="IPR036058">
    <property type="entry name" value="Kazal_dom_sf"/>
</dbReference>
<accession>A0AAD5DYH1</accession>
<dbReference type="SUPFAM" id="SSF100895">
    <property type="entry name" value="Kazal-type serine protease inhibitors"/>
    <property type="match status" value="1"/>
</dbReference>
<dbReference type="InterPro" id="IPR050966">
    <property type="entry name" value="Glutamyl_endopeptidase"/>
</dbReference>
<feature type="signal peptide" evidence="3">
    <location>
        <begin position="1"/>
        <end position="17"/>
    </location>
</feature>
<dbReference type="Proteomes" id="UP001205105">
    <property type="component" value="Unassembled WGS sequence"/>
</dbReference>
<keyword evidence="2 3" id="KW-0732">Signal</keyword>
<dbReference type="PANTHER" id="PTHR15462:SF8">
    <property type="entry name" value="SERINE PROTEASE"/>
    <property type="match status" value="1"/>
</dbReference>
<feature type="chain" id="PRO_5042073453" description="Kazal-like domain-containing protein" evidence="3">
    <location>
        <begin position="18"/>
        <end position="440"/>
    </location>
</feature>
<evidence type="ECO:0000313" key="6">
    <source>
        <dbReference type="Proteomes" id="UP001205105"/>
    </source>
</evidence>
<evidence type="ECO:0000313" key="5">
    <source>
        <dbReference type="EMBL" id="KAI7842729.1"/>
    </source>
</evidence>
<dbReference type="PROSITE" id="PS00134">
    <property type="entry name" value="TRYPSIN_HIS"/>
    <property type="match status" value="1"/>
</dbReference>
<dbReference type="PROSITE" id="PS51465">
    <property type="entry name" value="KAZAL_2"/>
    <property type="match status" value="1"/>
</dbReference>
<dbReference type="InterPro" id="IPR043504">
    <property type="entry name" value="Peptidase_S1_PA_chymotrypsin"/>
</dbReference>
<gene>
    <name evidence="5" type="ORF">COHA_003659</name>
</gene>
<dbReference type="InterPro" id="IPR018114">
    <property type="entry name" value="TRYPSIN_HIS"/>
</dbReference>
<dbReference type="GO" id="GO:0004252">
    <property type="term" value="F:serine-type endopeptidase activity"/>
    <property type="evidence" value="ECO:0007669"/>
    <property type="project" value="InterPro"/>
</dbReference>
<dbReference type="Gene3D" id="2.40.10.10">
    <property type="entry name" value="Trypsin-like serine proteases"/>
    <property type="match status" value="2"/>
</dbReference>
<comment type="caution">
    <text evidence="5">The sequence shown here is derived from an EMBL/GenBank/DDBJ whole genome shotgun (WGS) entry which is preliminary data.</text>
</comment>
<comment type="similarity">
    <text evidence="1">Belongs to the peptidase S1 family.</text>
</comment>
<proteinExistence type="inferred from homology"/>
<evidence type="ECO:0000259" key="4">
    <source>
        <dbReference type="PROSITE" id="PS51465"/>
    </source>
</evidence>
<protein>
    <recommendedName>
        <fullName evidence="4">Kazal-like domain-containing protein</fullName>
    </recommendedName>
</protein>
<dbReference type="PANTHER" id="PTHR15462">
    <property type="entry name" value="SERINE PROTEASE"/>
    <property type="match status" value="1"/>
</dbReference>
<dbReference type="AlphaFoldDB" id="A0AAD5DYH1"/>
<dbReference type="Pfam" id="PF13365">
    <property type="entry name" value="Trypsin_2"/>
    <property type="match status" value="1"/>
</dbReference>
<keyword evidence="6" id="KW-1185">Reference proteome</keyword>